<proteinExistence type="predicted"/>
<feature type="non-terminal residue" evidence="1">
    <location>
        <position position="1"/>
    </location>
</feature>
<dbReference type="Proteomes" id="UP001497623">
    <property type="component" value="Unassembled WGS sequence"/>
</dbReference>
<feature type="non-terminal residue" evidence="1">
    <location>
        <position position="99"/>
    </location>
</feature>
<reference evidence="1 2" key="1">
    <citation type="submission" date="2024-05" db="EMBL/GenBank/DDBJ databases">
        <authorList>
            <person name="Wallberg A."/>
        </authorList>
    </citation>
    <scope>NUCLEOTIDE SEQUENCE [LARGE SCALE GENOMIC DNA]</scope>
</reference>
<dbReference type="EMBL" id="CAXKWB010033722">
    <property type="protein sequence ID" value="CAL4143616.1"/>
    <property type="molecule type" value="Genomic_DNA"/>
</dbReference>
<accession>A0AAV2RWX4</accession>
<dbReference type="AlphaFoldDB" id="A0AAV2RWX4"/>
<protein>
    <recommendedName>
        <fullName evidence="3">Transposase</fullName>
    </recommendedName>
</protein>
<organism evidence="1 2">
    <name type="scientific">Meganyctiphanes norvegica</name>
    <name type="common">Northern krill</name>
    <name type="synonym">Thysanopoda norvegica</name>
    <dbReference type="NCBI Taxonomy" id="48144"/>
    <lineage>
        <taxon>Eukaryota</taxon>
        <taxon>Metazoa</taxon>
        <taxon>Ecdysozoa</taxon>
        <taxon>Arthropoda</taxon>
        <taxon>Crustacea</taxon>
        <taxon>Multicrustacea</taxon>
        <taxon>Malacostraca</taxon>
        <taxon>Eumalacostraca</taxon>
        <taxon>Eucarida</taxon>
        <taxon>Euphausiacea</taxon>
        <taxon>Euphausiidae</taxon>
        <taxon>Meganyctiphanes</taxon>
    </lineage>
</organism>
<comment type="caution">
    <text evidence="1">The sequence shown here is derived from an EMBL/GenBank/DDBJ whole genome shotgun (WGS) entry which is preliminary data.</text>
</comment>
<name>A0AAV2RWX4_MEGNR</name>
<evidence type="ECO:0008006" key="3">
    <source>
        <dbReference type="Google" id="ProtNLM"/>
    </source>
</evidence>
<sequence length="99" mass="11110">NDKKVFEVLQDPRRVFNIDETNFQMGDKTGKVLAQKGTKHIYEELPANHKQAMTVLAMVSAVGEAPPPLLIYPRKTLPTSIRRGIQRGENFYICGHSGT</sequence>
<evidence type="ECO:0000313" key="1">
    <source>
        <dbReference type="EMBL" id="CAL4143616.1"/>
    </source>
</evidence>
<evidence type="ECO:0000313" key="2">
    <source>
        <dbReference type="Proteomes" id="UP001497623"/>
    </source>
</evidence>
<gene>
    <name evidence="1" type="ORF">MNOR_LOCUS29310</name>
</gene>
<keyword evidence="2" id="KW-1185">Reference proteome</keyword>